<dbReference type="Proteomes" id="UP001525890">
    <property type="component" value="Unassembled WGS sequence"/>
</dbReference>
<proteinExistence type="predicted"/>
<comment type="caution">
    <text evidence="1">The sequence shown here is derived from an EMBL/GenBank/DDBJ whole genome shotgun (WGS) entry which is preliminary data.</text>
</comment>
<gene>
    <name evidence="1" type="ORF">NG799_01825</name>
</gene>
<name>A0ABT2MM37_9CYAN</name>
<reference evidence="1 2" key="1">
    <citation type="journal article" date="2022" name="Front. Microbiol.">
        <title>High genomic differentiation and limited gene flow indicate recent cryptic speciation within the genus Laspinema (cyanobacteria).</title>
        <authorList>
            <person name="Stanojkovic A."/>
            <person name="Skoupy S."/>
            <person name="Skaloud P."/>
            <person name="Dvorak P."/>
        </authorList>
    </citation>
    <scope>NUCLEOTIDE SEQUENCE [LARGE SCALE GENOMIC DNA]</scope>
    <source>
        <strain evidence="1 2">D2a</strain>
    </source>
</reference>
<protein>
    <submittedName>
        <fullName evidence="1">Uncharacterized protein</fullName>
    </submittedName>
</protein>
<dbReference type="EMBL" id="JAMXFF010000002">
    <property type="protein sequence ID" value="MCT7965070.1"/>
    <property type="molecule type" value="Genomic_DNA"/>
</dbReference>
<organism evidence="1 2">
    <name type="scientific">Laspinema palackyanum D2a</name>
    <dbReference type="NCBI Taxonomy" id="2953684"/>
    <lineage>
        <taxon>Bacteria</taxon>
        <taxon>Bacillati</taxon>
        <taxon>Cyanobacteriota</taxon>
        <taxon>Cyanophyceae</taxon>
        <taxon>Oscillatoriophycideae</taxon>
        <taxon>Oscillatoriales</taxon>
        <taxon>Laspinemataceae</taxon>
        <taxon>Laspinema</taxon>
        <taxon>Laspinema palackyanum</taxon>
    </lineage>
</organism>
<keyword evidence="2" id="KW-1185">Reference proteome</keyword>
<dbReference type="RefSeq" id="WP_368004800.1">
    <property type="nucleotide sequence ID" value="NZ_JAMXFF010000002.1"/>
</dbReference>
<sequence>MPEIAELIQSVTSFQTEGVVCEITDGKKIYRWFADSERYFIDFADDYHQHGLIQYDTDQDAPYFGVWISPTKMLTLTYCEGDWSLVICDNPITYNSEVDLIVEFYEKAPGFVSIDIDEKTITKYYQSKSDLYLQTIPHEQLSKDYQSSNRVFHQISKHDAIQMLGEVPPHKQDGFSFICSEPKFAINGQNIYLACLEKQNKFWAILATLSEWDELFEWLDNQLS</sequence>
<accession>A0ABT2MM37</accession>
<evidence type="ECO:0000313" key="1">
    <source>
        <dbReference type="EMBL" id="MCT7965070.1"/>
    </source>
</evidence>
<evidence type="ECO:0000313" key="2">
    <source>
        <dbReference type="Proteomes" id="UP001525890"/>
    </source>
</evidence>